<keyword evidence="2" id="KW-0689">Ribosomal protein</keyword>
<dbReference type="InterPro" id="IPR047621">
    <property type="entry name" value="Ribosomal_L36_bact"/>
</dbReference>
<evidence type="ECO:0000256" key="1">
    <source>
        <dbReference type="ARBA" id="ARBA00007645"/>
    </source>
</evidence>
<evidence type="ECO:0000313" key="6">
    <source>
        <dbReference type="EMBL" id="GMA24158.1"/>
    </source>
</evidence>
<name>A0ABQ6I2I1_9MICO</name>
<proteinExistence type="inferred from homology"/>
<organism evidence="6 7">
    <name type="scientific">Luteimicrobium album</name>
    <dbReference type="NCBI Taxonomy" id="1054550"/>
    <lineage>
        <taxon>Bacteria</taxon>
        <taxon>Bacillati</taxon>
        <taxon>Actinomycetota</taxon>
        <taxon>Actinomycetes</taxon>
        <taxon>Micrococcales</taxon>
        <taxon>Luteimicrobium</taxon>
    </lineage>
</organism>
<comment type="similarity">
    <text evidence="1">Belongs to the bacterial ribosomal protein bL36 family.</text>
</comment>
<evidence type="ECO:0000256" key="3">
    <source>
        <dbReference type="ARBA" id="ARBA00023274"/>
    </source>
</evidence>
<feature type="compositionally biased region" description="Basic and acidic residues" evidence="5">
    <location>
        <begin position="84"/>
        <end position="96"/>
    </location>
</feature>
<evidence type="ECO:0000313" key="7">
    <source>
        <dbReference type="Proteomes" id="UP001157091"/>
    </source>
</evidence>
<dbReference type="SUPFAM" id="SSF57840">
    <property type="entry name" value="Ribosomal protein L36"/>
    <property type="match status" value="1"/>
</dbReference>
<dbReference type="EMBL" id="BSUK01000001">
    <property type="protein sequence ID" value="GMA24158.1"/>
    <property type="molecule type" value="Genomic_DNA"/>
</dbReference>
<reference evidence="7" key="1">
    <citation type="journal article" date="2019" name="Int. J. Syst. Evol. Microbiol.">
        <title>The Global Catalogue of Microorganisms (GCM) 10K type strain sequencing project: providing services to taxonomists for standard genome sequencing and annotation.</title>
        <authorList>
            <consortium name="The Broad Institute Genomics Platform"/>
            <consortium name="The Broad Institute Genome Sequencing Center for Infectious Disease"/>
            <person name="Wu L."/>
            <person name="Ma J."/>
        </authorList>
    </citation>
    <scope>NUCLEOTIDE SEQUENCE [LARGE SCALE GENOMIC DNA]</scope>
    <source>
        <strain evidence="7">NBRC 106348</strain>
    </source>
</reference>
<evidence type="ECO:0000256" key="5">
    <source>
        <dbReference type="SAM" id="MobiDB-lite"/>
    </source>
</evidence>
<dbReference type="InterPro" id="IPR035977">
    <property type="entry name" value="Ribosomal_bL36_sp"/>
</dbReference>
<evidence type="ECO:0000256" key="4">
    <source>
        <dbReference type="ARBA" id="ARBA00035186"/>
    </source>
</evidence>
<protein>
    <recommendedName>
        <fullName evidence="4">Large ribosomal subunit protein bL36</fullName>
    </recommendedName>
</protein>
<dbReference type="Pfam" id="PF00444">
    <property type="entry name" value="Ribosomal_L36"/>
    <property type="match status" value="1"/>
</dbReference>
<keyword evidence="7" id="KW-1185">Reference proteome</keyword>
<accession>A0ABQ6I2I1</accession>
<gene>
    <name evidence="6" type="ORF">GCM10025864_19170</name>
</gene>
<dbReference type="PANTHER" id="PTHR47781:SF1">
    <property type="entry name" value="LARGE RIBOSOMAL SUBUNIT PROTEIN BL36B"/>
    <property type="match status" value="1"/>
</dbReference>
<dbReference type="PANTHER" id="PTHR47781">
    <property type="entry name" value="50S RIBOSOMAL PROTEIN L36 2"/>
    <property type="match status" value="1"/>
</dbReference>
<sequence>MKVRASLRSLKDKPGSKVVRRRGKTFVINKQNPHWRAARADGGPQAQDVPQPHPQPAGAVEGEPPRARDRPDTVRGAGAGPAAARERRATRPDLRA</sequence>
<dbReference type="Proteomes" id="UP001157091">
    <property type="component" value="Unassembled WGS sequence"/>
</dbReference>
<feature type="compositionally biased region" description="Basic and acidic residues" evidence="5">
    <location>
        <begin position="63"/>
        <end position="73"/>
    </location>
</feature>
<keyword evidence="3" id="KW-0687">Ribonucleoprotein</keyword>
<evidence type="ECO:0000256" key="2">
    <source>
        <dbReference type="ARBA" id="ARBA00022980"/>
    </source>
</evidence>
<feature type="region of interest" description="Disordered" evidence="5">
    <location>
        <begin position="1"/>
        <end position="96"/>
    </location>
</feature>
<dbReference type="InterPro" id="IPR000473">
    <property type="entry name" value="Ribosomal_bL36"/>
</dbReference>
<comment type="caution">
    <text evidence="6">The sequence shown here is derived from an EMBL/GenBank/DDBJ whole genome shotgun (WGS) entry which is preliminary data.</text>
</comment>